<evidence type="ECO:0000256" key="5">
    <source>
        <dbReference type="SAM" id="SignalP"/>
    </source>
</evidence>
<proteinExistence type="evidence at transcript level"/>
<evidence type="ECO:0000256" key="3">
    <source>
        <dbReference type="ARBA" id="ARBA00022525"/>
    </source>
</evidence>
<comment type="similarity">
    <text evidence="2">Belongs to the major royal jelly protein family.</text>
</comment>
<dbReference type="InterPro" id="IPR011042">
    <property type="entry name" value="6-blade_b-propeller_TolB-like"/>
</dbReference>
<dbReference type="SUPFAM" id="SSF101898">
    <property type="entry name" value="NHL repeat"/>
    <property type="match status" value="1"/>
</dbReference>
<feature type="signal peptide" evidence="5">
    <location>
        <begin position="1"/>
        <end position="18"/>
    </location>
</feature>
<dbReference type="PANTHER" id="PTHR10009:SF18">
    <property type="entry name" value="PROTEIN YELLOW-LIKE PROTEIN"/>
    <property type="match status" value="1"/>
</dbReference>
<comment type="subcellular location">
    <subcellularLocation>
        <location evidence="1">Secreted</location>
    </subcellularLocation>
</comment>
<dbReference type="AlphaFoldDB" id="F6K8K3"/>
<dbReference type="Pfam" id="PF03022">
    <property type="entry name" value="MRJP"/>
    <property type="match status" value="1"/>
</dbReference>
<keyword evidence="4 5" id="KW-0732">Signal</keyword>
<dbReference type="Gene3D" id="2.120.10.30">
    <property type="entry name" value="TolB, C-terminal domain"/>
    <property type="match status" value="1"/>
</dbReference>
<dbReference type="PANTHER" id="PTHR10009">
    <property type="entry name" value="PROTEIN YELLOW-RELATED"/>
    <property type="match status" value="1"/>
</dbReference>
<keyword evidence="3" id="KW-0964">Secreted</keyword>
<dbReference type="EMBL" id="HM560867">
    <property type="protein sequence ID" value="ADJ54116.1"/>
    <property type="molecule type" value="mRNA"/>
</dbReference>
<dbReference type="InterPro" id="IPR017996">
    <property type="entry name" value="MRJP/yellow-related"/>
</dbReference>
<evidence type="ECO:0000256" key="1">
    <source>
        <dbReference type="ARBA" id="ARBA00004613"/>
    </source>
</evidence>
<organism evidence="6">
    <name type="scientific">Phlebotomus sergenti</name>
    <dbReference type="NCBI Taxonomy" id="85759"/>
    <lineage>
        <taxon>Eukaryota</taxon>
        <taxon>Metazoa</taxon>
        <taxon>Ecdysozoa</taxon>
        <taxon>Arthropoda</taxon>
        <taxon>Hexapoda</taxon>
        <taxon>Insecta</taxon>
        <taxon>Pterygota</taxon>
        <taxon>Neoptera</taxon>
        <taxon>Endopterygota</taxon>
        <taxon>Diptera</taxon>
        <taxon>Nematocera</taxon>
        <taxon>Psychodoidea</taxon>
        <taxon>Psychodidae</taxon>
        <taxon>Phlebotomus</taxon>
        <taxon>Paraphlebotomus</taxon>
    </lineage>
</organism>
<dbReference type="GO" id="GO:0005576">
    <property type="term" value="C:extracellular region"/>
    <property type="evidence" value="ECO:0007669"/>
    <property type="project" value="UniProtKB-SubCell"/>
</dbReference>
<evidence type="ECO:0000256" key="4">
    <source>
        <dbReference type="ARBA" id="ARBA00022729"/>
    </source>
</evidence>
<protein>
    <submittedName>
        <fullName evidence="6">42.3 kDa salivary yellow-related protein</fullName>
    </submittedName>
</protein>
<evidence type="ECO:0000256" key="2">
    <source>
        <dbReference type="ARBA" id="ARBA00009127"/>
    </source>
</evidence>
<sequence length="395" mass="44228">MKLILSILALLSLQEVLSDDVERAYEWKDIKVVGVEQSAYNPEDVIPTGVVHDAESKMLFIGIPRKFPNVPATIAELNTRIYNSGKLRSPPLNIFSGKSSKPLTSVYQPVIDDCRRLWVLDVGIVESPSERNKYPTKNPALIAYDLTKQNYPEIDRYELTGEVAKTPLGYGGFAVDVINPKTGCGHRDETYVYIANFVENAIIVYDMKKRDAWNFKDDSFKPEGTSTFTHNGKQYTIQAGIFGITLGDRNEEGDRPAYYLAGSSTKLYSVNTKSLREKGTTLKPELIGDRGSKTEAIALAYDPETKVIFFTEADSGKVSCWNTKKELKSENVDVIYSSPDFNFGTDLMVDSEGVLWFMANGQPPIDEKVVYDEPRIRVLKVNTKVAIKGKKCEIK</sequence>
<reference evidence="6" key="1">
    <citation type="submission" date="2010-06" db="EMBL/GenBank/DDBJ databases">
        <title>Comparative analysis of salivary gland transcriptomics with respect to vectors of cutaneous and visceral leishmaniases.</title>
        <authorList>
            <person name="Rohousova I."/>
            <person name="Subrahmanyam S."/>
            <person name="Volfova V."/>
            <person name="Mu J."/>
            <person name="Volf P."/>
            <person name="Valenzuela J.G."/>
            <person name="Jochim R.C."/>
        </authorList>
    </citation>
    <scope>NUCLEOTIDE SEQUENCE</scope>
    <source>
        <tissue evidence="6">Salivary gland</tissue>
    </source>
</reference>
<evidence type="ECO:0000313" key="6">
    <source>
        <dbReference type="EMBL" id="ADJ54116.1"/>
    </source>
</evidence>
<accession>F6K8K3</accession>
<name>F6K8K3_9DIPT</name>
<feature type="chain" id="PRO_5003342672" evidence="5">
    <location>
        <begin position="19"/>
        <end position="395"/>
    </location>
</feature>